<dbReference type="OrthoDB" id="2514702at2"/>
<keyword evidence="4" id="KW-1185">Reference proteome</keyword>
<dbReference type="Pfam" id="PF02518">
    <property type="entry name" value="HATPase_c"/>
    <property type="match status" value="1"/>
</dbReference>
<protein>
    <submittedName>
        <fullName evidence="3">Sensor histidine kinase</fullName>
    </submittedName>
</protein>
<organism evidence="3 4">
    <name type="scientific">Croceibacterium xixiisoli</name>
    <dbReference type="NCBI Taxonomy" id="1476466"/>
    <lineage>
        <taxon>Bacteria</taxon>
        <taxon>Pseudomonadati</taxon>
        <taxon>Pseudomonadota</taxon>
        <taxon>Alphaproteobacteria</taxon>
        <taxon>Sphingomonadales</taxon>
        <taxon>Erythrobacteraceae</taxon>
        <taxon>Croceibacterium</taxon>
    </lineage>
</organism>
<accession>A0A6I4TN21</accession>
<gene>
    <name evidence="3" type="ORF">GRI97_00445</name>
</gene>
<evidence type="ECO:0000256" key="1">
    <source>
        <dbReference type="SAM" id="Phobius"/>
    </source>
</evidence>
<dbReference type="Gene3D" id="3.30.565.10">
    <property type="entry name" value="Histidine kinase-like ATPase, C-terminal domain"/>
    <property type="match status" value="1"/>
</dbReference>
<keyword evidence="1" id="KW-0812">Transmembrane</keyword>
<dbReference type="InterPro" id="IPR003594">
    <property type="entry name" value="HATPase_dom"/>
</dbReference>
<feature type="transmembrane region" description="Helical" evidence="1">
    <location>
        <begin position="92"/>
        <end position="114"/>
    </location>
</feature>
<keyword evidence="1" id="KW-0472">Membrane</keyword>
<dbReference type="SUPFAM" id="SSF55874">
    <property type="entry name" value="ATPase domain of HSP90 chaperone/DNA topoisomerase II/histidine kinase"/>
    <property type="match status" value="1"/>
</dbReference>
<comment type="caution">
    <text evidence="3">The sequence shown here is derived from an EMBL/GenBank/DDBJ whole genome shotgun (WGS) entry which is preliminary data.</text>
</comment>
<feature type="transmembrane region" description="Helical" evidence="1">
    <location>
        <begin position="192"/>
        <end position="211"/>
    </location>
</feature>
<feature type="transmembrane region" description="Helical" evidence="1">
    <location>
        <begin position="63"/>
        <end position="80"/>
    </location>
</feature>
<keyword evidence="3" id="KW-0418">Kinase</keyword>
<feature type="transmembrane region" description="Helical" evidence="1">
    <location>
        <begin position="20"/>
        <end position="42"/>
    </location>
</feature>
<keyword evidence="3" id="KW-0808">Transferase</keyword>
<feature type="domain" description="Histidine kinase/HSP90-like ATPase" evidence="2">
    <location>
        <begin position="322"/>
        <end position="428"/>
    </location>
</feature>
<dbReference type="GO" id="GO:0016020">
    <property type="term" value="C:membrane"/>
    <property type="evidence" value="ECO:0007669"/>
    <property type="project" value="InterPro"/>
</dbReference>
<sequence length="431" mass="47199">MDFRRSSASVGPGSVAPGSVAHVPFPTVLASIVGLWVCYFLLTTLRWDIQEIGFAHEMLWRRAAASAAGIAITLGLWVLLRLFDGRPLWSKIAAALLLSAPAAVLIAQANQLAFADMADRYIERLVEQQGYSAHRSESGEILIEVPGIELDGVADEQPDAAAGEPAGRTSSITFNTSSLQGSSWQQLTEVAFGRYFMMLAWCALYLALVTGEKARAAERREGEFRRAAKAAELRSLRYQVNPHFLFNTLNSLSALVLTGKNQAAERMIQTLSTFYRRSLADDPTADVPLREEFAVQKMYLDIEEVRFPHRLRADYHLPAELENFRVPGMILQPLVENSVKHAVANSSDQITITLSAREEYDRLVVTVADNGPGTQGNDGTSSHAGHGIGLANVRERLEARFGDAASLVCGPTEDGYATILRLPIIDQKEDG</sequence>
<name>A0A6I4TN21_9SPHN</name>
<dbReference type="AlphaFoldDB" id="A0A6I4TN21"/>
<proteinExistence type="predicted"/>
<dbReference type="EMBL" id="WTYJ01000001">
    <property type="protein sequence ID" value="MXO97455.1"/>
    <property type="molecule type" value="Genomic_DNA"/>
</dbReference>
<dbReference type="GO" id="GO:0000155">
    <property type="term" value="F:phosphorelay sensor kinase activity"/>
    <property type="evidence" value="ECO:0007669"/>
    <property type="project" value="InterPro"/>
</dbReference>
<evidence type="ECO:0000313" key="4">
    <source>
        <dbReference type="Proteomes" id="UP000469430"/>
    </source>
</evidence>
<dbReference type="InterPro" id="IPR010559">
    <property type="entry name" value="Sig_transdc_His_kin_internal"/>
</dbReference>
<keyword evidence="1" id="KW-1133">Transmembrane helix</keyword>
<dbReference type="InterPro" id="IPR036890">
    <property type="entry name" value="HATPase_C_sf"/>
</dbReference>
<dbReference type="PANTHER" id="PTHR34220:SF7">
    <property type="entry name" value="SENSOR HISTIDINE KINASE YPDA"/>
    <property type="match status" value="1"/>
</dbReference>
<dbReference type="Proteomes" id="UP000469430">
    <property type="component" value="Unassembled WGS sequence"/>
</dbReference>
<dbReference type="Pfam" id="PF06580">
    <property type="entry name" value="His_kinase"/>
    <property type="match status" value="1"/>
</dbReference>
<dbReference type="SMART" id="SM00387">
    <property type="entry name" value="HATPase_c"/>
    <property type="match status" value="1"/>
</dbReference>
<dbReference type="InterPro" id="IPR050640">
    <property type="entry name" value="Bact_2-comp_sensor_kinase"/>
</dbReference>
<evidence type="ECO:0000259" key="2">
    <source>
        <dbReference type="SMART" id="SM00387"/>
    </source>
</evidence>
<reference evidence="3 4" key="1">
    <citation type="submission" date="2019-12" db="EMBL/GenBank/DDBJ databases">
        <title>Genomic-based taxomic classification of the family Erythrobacteraceae.</title>
        <authorList>
            <person name="Xu L."/>
        </authorList>
    </citation>
    <scope>NUCLEOTIDE SEQUENCE [LARGE SCALE GENOMIC DNA]</scope>
    <source>
        <strain evidence="3 4">S36</strain>
    </source>
</reference>
<dbReference type="RefSeq" id="WP_161389196.1">
    <property type="nucleotide sequence ID" value="NZ_JBHSCP010000001.1"/>
</dbReference>
<dbReference type="PANTHER" id="PTHR34220">
    <property type="entry name" value="SENSOR HISTIDINE KINASE YPDA"/>
    <property type="match status" value="1"/>
</dbReference>
<evidence type="ECO:0000313" key="3">
    <source>
        <dbReference type="EMBL" id="MXO97455.1"/>
    </source>
</evidence>